<protein>
    <recommendedName>
        <fullName evidence="2">Transposase</fullName>
    </recommendedName>
</protein>
<evidence type="ECO:0008006" key="2">
    <source>
        <dbReference type="Google" id="ProtNLM"/>
    </source>
</evidence>
<gene>
    <name evidence="1" type="ORF">AB2U05_30795</name>
</gene>
<name>A0AB39TTN5_9ACTN</name>
<sequence>MTNNQSVENLVLRRNFPPCRCAQCGDAVPEARMSADAIAPAAPPVRRVAPPSVAYRPSVVGERVFDVRSGRWGAFMGWQRGRAYLRPATGGVEWDTEARWITNTEQ</sequence>
<reference evidence="1" key="1">
    <citation type="submission" date="2024-07" db="EMBL/GenBank/DDBJ databases">
        <authorList>
            <person name="Yu S.T."/>
        </authorList>
    </citation>
    <scope>NUCLEOTIDE SEQUENCE</scope>
    <source>
        <strain evidence="1">Y1</strain>
    </source>
</reference>
<organism evidence="1">
    <name type="scientific">Streptomyces sp. Y1</name>
    <dbReference type="NCBI Taxonomy" id="3238634"/>
    <lineage>
        <taxon>Bacteria</taxon>
        <taxon>Bacillati</taxon>
        <taxon>Actinomycetota</taxon>
        <taxon>Actinomycetes</taxon>
        <taxon>Kitasatosporales</taxon>
        <taxon>Streptomycetaceae</taxon>
        <taxon>Streptomyces</taxon>
    </lineage>
</organism>
<dbReference type="EMBL" id="CP163445">
    <property type="protein sequence ID" value="XDQ82572.1"/>
    <property type="molecule type" value="Genomic_DNA"/>
</dbReference>
<dbReference type="AlphaFoldDB" id="A0AB39TTN5"/>
<accession>A0AB39TTN5</accession>
<proteinExistence type="predicted"/>
<evidence type="ECO:0000313" key="1">
    <source>
        <dbReference type="EMBL" id="XDQ82572.1"/>
    </source>
</evidence>
<dbReference type="RefSeq" id="WP_369184908.1">
    <property type="nucleotide sequence ID" value="NZ_CP163445.1"/>
</dbReference>